<evidence type="ECO:0000259" key="2">
    <source>
        <dbReference type="Pfam" id="PF14691"/>
    </source>
</evidence>
<protein>
    <submittedName>
        <fullName evidence="3">Glutamate synthase</fullName>
    </submittedName>
</protein>
<keyword evidence="4" id="KW-1185">Reference proteome</keyword>
<organism evidence="3 4">
    <name type="scientific">Fasciola gigantica</name>
    <name type="common">Giant liver fluke</name>
    <dbReference type="NCBI Taxonomy" id="46835"/>
    <lineage>
        <taxon>Eukaryota</taxon>
        <taxon>Metazoa</taxon>
        <taxon>Spiralia</taxon>
        <taxon>Lophotrochozoa</taxon>
        <taxon>Platyhelminthes</taxon>
        <taxon>Trematoda</taxon>
        <taxon>Digenea</taxon>
        <taxon>Plagiorchiida</taxon>
        <taxon>Echinostomata</taxon>
        <taxon>Echinostomatoidea</taxon>
        <taxon>Fasciolidae</taxon>
        <taxon>Fasciola</taxon>
    </lineage>
</organism>
<dbReference type="Proteomes" id="UP000316759">
    <property type="component" value="Unassembled WGS sequence"/>
</dbReference>
<proteinExistence type="predicted"/>
<dbReference type="SUPFAM" id="SSF51971">
    <property type="entry name" value="Nucleotide-binding domain"/>
    <property type="match status" value="1"/>
</dbReference>
<dbReference type="AlphaFoldDB" id="A0A504YR49"/>
<dbReference type="Gene3D" id="3.40.50.720">
    <property type="entry name" value="NAD(P)-binding Rossmann-like Domain"/>
    <property type="match status" value="1"/>
</dbReference>
<feature type="compositionally biased region" description="Polar residues" evidence="1">
    <location>
        <begin position="12"/>
        <end position="29"/>
    </location>
</feature>
<accession>A0A504YR49</accession>
<dbReference type="InterPro" id="IPR051394">
    <property type="entry name" value="Glutamate_Synthase"/>
</dbReference>
<dbReference type="InterPro" id="IPR009051">
    <property type="entry name" value="Helical_ferredxn"/>
</dbReference>
<dbReference type="InterPro" id="IPR028261">
    <property type="entry name" value="DPD_II"/>
</dbReference>
<dbReference type="PANTHER" id="PTHR43100">
    <property type="entry name" value="GLUTAMATE SYNTHASE [NADPH] SMALL CHAIN"/>
    <property type="match status" value="1"/>
</dbReference>
<dbReference type="EMBL" id="SUNJ01009408">
    <property type="protein sequence ID" value="TPP60457.1"/>
    <property type="molecule type" value="Genomic_DNA"/>
</dbReference>
<dbReference type="STRING" id="46835.A0A504YR49"/>
<dbReference type="SUPFAM" id="SSF46548">
    <property type="entry name" value="alpha-helical ferredoxin"/>
    <property type="match status" value="1"/>
</dbReference>
<dbReference type="Pfam" id="PF14691">
    <property type="entry name" value="Fer4_20"/>
    <property type="match status" value="1"/>
</dbReference>
<evidence type="ECO:0000313" key="3">
    <source>
        <dbReference type="EMBL" id="TPP60457.1"/>
    </source>
</evidence>
<reference evidence="3 4" key="1">
    <citation type="submission" date="2019-04" db="EMBL/GenBank/DDBJ databases">
        <title>Annotation for the trematode Fasciola gigantica.</title>
        <authorList>
            <person name="Choi Y.-J."/>
        </authorList>
    </citation>
    <scope>NUCLEOTIDE SEQUENCE [LARGE SCALE GENOMIC DNA]</scope>
    <source>
        <strain evidence="3">Uganda_cow_1</strain>
    </source>
</reference>
<gene>
    <name evidence="3" type="ORF">FGIG_12577</name>
</gene>
<evidence type="ECO:0000313" key="4">
    <source>
        <dbReference type="Proteomes" id="UP000316759"/>
    </source>
</evidence>
<dbReference type="OrthoDB" id="4327079at2759"/>
<evidence type="ECO:0000256" key="1">
    <source>
        <dbReference type="SAM" id="MobiDB-lite"/>
    </source>
</evidence>
<feature type="region of interest" description="Disordered" evidence="1">
    <location>
        <begin position="1"/>
        <end position="29"/>
    </location>
</feature>
<feature type="domain" description="Dihydroprymidine dehydrogenase" evidence="2">
    <location>
        <begin position="142"/>
        <end position="211"/>
    </location>
</feature>
<sequence>MPQDSGFPIPIATSSSQNETPGSSITLDDTPGIQITTGDFYVLSRWKESAFSYILLRPSLFSGPQAGHEVTVVERRDKPGGLLRYGIPTMKLDRHILDRRLDLMRENGVQFVVRTRVGGLGDSNGRHDLNANCADNEDTVEWSSEHLLQNYDANDWHSAHLALLQTNNFPEFTGRVCPAPCEAACVLGINSDPVTIKNIECAIADKAWEQDWIKAGTEKFREPTGRRVVIVGSGPAGLACADQLNKVSDIGSTCQFITEFLIAVLFLNNRILESLESYVSVN</sequence>
<comment type="caution">
    <text evidence="3">The sequence shown here is derived from an EMBL/GenBank/DDBJ whole genome shotgun (WGS) entry which is preliminary data.</text>
</comment>
<dbReference type="GO" id="GO:0051536">
    <property type="term" value="F:iron-sulfur cluster binding"/>
    <property type="evidence" value="ECO:0007669"/>
    <property type="project" value="InterPro"/>
</dbReference>
<dbReference type="Gene3D" id="1.10.1060.10">
    <property type="entry name" value="Alpha-helical ferredoxin"/>
    <property type="match status" value="1"/>
</dbReference>
<name>A0A504YR49_FASGI</name>